<evidence type="ECO:0000256" key="5">
    <source>
        <dbReference type="ARBA" id="ARBA00022801"/>
    </source>
</evidence>
<dbReference type="GO" id="GO:0016805">
    <property type="term" value="F:dipeptidase activity"/>
    <property type="evidence" value="ECO:0007669"/>
    <property type="project" value="UniProtKB-KW"/>
</dbReference>
<reference evidence="10 11" key="1">
    <citation type="submission" date="2016-08" db="EMBL/GenBank/DDBJ databases">
        <title>A Parts List for Fungal Cellulosomes Revealed by Comparative Genomics.</title>
        <authorList>
            <consortium name="DOE Joint Genome Institute"/>
            <person name="Haitjema C.H."/>
            <person name="Gilmore S.P."/>
            <person name="Henske J.K."/>
            <person name="Solomon K.V."/>
            <person name="De Groot R."/>
            <person name="Kuo A."/>
            <person name="Mondo S.J."/>
            <person name="Salamov A.A."/>
            <person name="Labutti K."/>
            <person name="Zhao Z."/>
            <person name="Chiniquy J."/>
            <person name="Barry K."/>
            <person name="Brewer H.M."/>
            <person name="Purvine S.O."/>
            <person name="Wright A.T."/>
            <person name="Boxma B."/>
            <person name="Van Alen T."/>
            <person name="Hackstein J.H."/>
            <person name="Baker S.E."/>
            <person name="Grigoriev I.V."/>
            <person name="O'Malley M.A."/>
        </authorList>
    </citation>
    <scope>NUCLEOTIDE SEQUENCE [LARGE SCALE GENOMIC DNA]</scope>
    <source>
        <strain evidence="10 11">S4</strain>
    </source>
</reference>
<evidence type="ECO:0000256" key="8">
    <source>
        <dbReference type="ARBA" id="ARBA00023049"/>
    </source>
</evidence>
<keyword evidence="6" id="KW-0862">Zinc</keyword>
<evidence type="ECO:0000259" key="9">
    <source>
        <dbReference type="Pfam" id="PF07687"/>
    </source>
</evidence>
<keyword evidence="3" id="KW-0645">Protease</keyword>
<dbReference type="GO" id="GO:0008270">
    <property type="term" value="F:zinc ion binding"/>
    <property type="evidence" value="ECO:0007669"/>
    <property type="project" value="InterPro"/>
</dbReference>
<evidence type="ECO:0000313" key="11">
    <source>
        <dbReference type="Proteomes" id="UP000193944"/>
    </source>
</evidence>
<protein>
    <submittedName>
        <fullName evidence="10">Dipeptidase</fullName>
    </submittedName>
</protein>
<evidence type="ECO:0000256" key="7">
    <source>
        <dbReference type="ARBA" id="ARBA00022997"/>
    </source>
</evidence>
<evidence type="ECO:0000256" key="4">
    <source>
        <dbReference type="ARBA" id="ARBA00022723"/>
    </source>
</evidence>
<dbReference type="NCBIfam" id="TIGR01887">
    <property type="entry name" value="dipeptidaselike"/>
    <property type="match status" value="1"/>
</dbReference>
<sequence length="465" mass="51893">MSNIIKMSNIYQKLAKNYEGELMATLKKFIAIKSFYDEKTVSKENPFGEGVTKGLNFIAELARKDGFKATNYDNKVVEITAGDYEKNVTLLAHTDVVPAGGSGWEYDPFTLTEVNGVLRGRGVSDDKGPLLSSYYALKLLKDNDLLGKYQVRLLVGGNEESGSACMHHYFQTLKMKQPTYGFSPDADFPLIYAEKGIINYEVEADFDLPKIHSFNGGVAFNSVIDKFVVNMDNDPKFIDFLKQNKVEFTHEVNDDLMDITFVGKTAHGSTPELGINAAIVALTQLNEFYKINELKKIVDLYTDPYGRGINAYNESKDMGKNSMNLGIAEYKDKHLKLVVNFRHVNGVDKDAVIKNIEEANKPFSIKVTLVNPLLFYPLESTLVSTLLKVYQEETGDIESKPLAIGGGTYAKDADNVVAFGLTFPGHEPDMHGPKENMFKEHLFKGIHIYAHAIAELGKKIEEESN</sequence>
<dbReference type="SUPFAM" id="SSF53187">
    <property type="entry name" value="Zn-dependent exopeptidases"/>
    <property type="match status" value="1"/>
</dbReference>
<keyword evidence="5" id="KW-0378">Hydrolase</keyword>
<dbReference type="Gene3D" id="3.30.70.360">
    <property type="match status" value="2"/>
</dbReference>
<keyword evidence="4" id="KW-0479">Metal-binding</keyword>
<dbReference type="Proteomes" id="UP000193944">
    <property type="component" value="Unassembled WGS sequence"/>
</dbReference>
<keyword evidence="11" id="KW-1185">Reference proteome</keyword>
<dbReference type="InterPro" id="IPR050072">
    <property type="entry name" value="Peptidase_M20A"/>
</dbReference>
<dbReference type="Pfam" id="PF07687">
    <property type="entry name" value="M20_dimer"/>
    <property type="match status" value="1"/>
</dbReference>
<dbReference type="STRING" id="1754192.A0A1Y1X8D7"/>
<dbReference type="PANTHER" id="PTHR43808">
    <property type="entry name" value="ACETYLORNITHINE DEACETYLASE"/>
    <property type="match status" value="1"/>
</dbReference>
<evidence type="ECO:0000256" key="2">
    <source>
        <dbReference type="ARBA" id="ARBA00006247"/>
    </source>
</evidence>
<dbReference type="PANTHER" id="PTHR43808:SF31">
    <property type="entry name" value="N-ACETYL-L-CITRULLINE DEACETYLASE"/>
    <property type="match status" value="1"/>
</dbReference>
<proteinExistence type="inferred from homology"/>
<dbReference type="AlphaFoldDB" id="A0A1Y1X8D7"/>
<evidence type="ECO:0000313" key="10">
    <source>
        <dbReference type="EMBL" id="ORX82021.1"/>
    </source>
</evidence>
<evidence type="ECO:0000256" key="1">
    <source>
        <dbReference type="ARBA" id="ARBA00001947"/>
    </source>
</evidence>
<keyword evidence="8" id="KW-0482">Metalloprotease</keyword>
<accession>A0A1Y1X8D7</accession>
<dbReference type="InterPro" id="IPR010964">
    <property type="entry name" value="M20A_pepV-rel"/>
</dbReference>
<dbReference type="EMBL" id="MCFG01000105">
    <property type="protein sequence ID" value="ORX82021.1"/>
    <property type="molecule type" value="Genomic_DNA"/>
</dbReference>
<dbReference type="Gene3D" id="3.40.630.10">
    <property type="entry name" value="Zn peptidases"/>
    <property type="match status" value="1"/>
</dbReference>
<dbReference type="InterPro" id="IPR002933">
    <property type="entry name" value="Peptidase_M20"/>
</dbReference>
<dbReference type="GO" id="GO:0006508">
    <property type="term" value="P:proteolysis"/>
    <property type="evidence" value="ECO:0007669"/>
    <property type="project" value="UniProtKB-KW"/>
</dbReference>
<gene>
    <name evidence="10" type="ORF">BCR32DRAFT_292923</name>
</gene>
<dbReference type="GO" id="GO:0008777">
    <property type="term" value="F:acetylornithine deacetylase activity"/>
    <property type="evidence" value="ECO:0007669"/>
    <property type="project" value="TreeGrafter"/>
</dbReference>
<dbReference type="InterPro" id="IPR011650">
    <property type="entry name" value="Peptidase_M20_dimer"/>
</dbReference>
<dbReference type="GO" id="GO:0006526">
    <property type="term" value="P:L-arginine biosynthetic process"/>
    <property type="evidence" value="ECO:0007669"/>
    <property type="project" value="TreeGrafter"/>
</dbReference>
<evidence type="ECO:0000256" key="6">
    <source>
        <dbReference type="ARBA" id="ARBA00022833"/>
    </source>
</evidence>
<dbReference type="SUPFAM" id="SSF55031">
    <property type="entry name" value="Bacterial exopeptidase dimerisation domain"/>
    <property type="match status" value="1"/>
</dbReference>
<comment type="cofactor">
    <cofactor evidence="1">
        <name>Zn(2+)</name>
        <dbReference type="ChEBI" id="CHEBI:29105"/>
    </cofactor>
</comment>
<comment type="similarity">
    <text evidence="2">Belongs to the peptidase M20A family.</text>
</comment>
<comment type="caution">
    <text evidence="10">The sequence shown here is derived from an EMBL/GenBank/DDBJ whole genome shotgun (WGS) entry which is preliminary data.</text>
</comment>
<keyword evidence="7" id="KW-0224">Dipeptidase</keyword>
<dbReference type="Pfam" id="PF01546">
    <property type="entry name" value="Peptidase_M20"/>
    <property type="match status" value="1"/>
</dbReference>
<name>A0A1Y1X8D7_9FUNG</name>
<dbReference type="InterPro" id="IPR036264">
    <property type="entry name" value="Bact_exopeptidase_dim_dom"/>
</dbReference>
<organism evidence="10 11">
    <name type="scientific">Anaeromyces robustus</name>
    <dbReference type="NCBI Taxonomy" id="1754192"/>
    <lineage>
        <taxon>Eukaryota</taxon>
        <taxon>Fungi</taxon>
        <taxon>Fungi incertae sedis</taxon>
        <taxon>Chytridiomycota</taxon>
        <taxon>Chytridiomycota incertae sedis</taxon>
        <taxon>Neocallimastigomycetes</taxon>
        <taxon>Neocallimastigales</taxon>
        <taxon>Neocallimastigaceae</taxon>
        <taxon>Anaeromyces</taxon>
    </lineage>
</organism>
<dbReference type="GO" id="GO:0008237">
    <property type="term" value="F:metallopeptidase activity"/>
    <property type="evidence" value="ECO:0007669"/>
    <property type="project" value="UniProtKB-KW"/>
</dbReference>
<evidence type="ECO:0000256" key="3">
    <source>
        <dbReference type="ARBA" id="ARBA00022670"/>
    </source>
</evidence>
<reference evidence="10 11" key="2">
    <citation type="submission" date="2016-08" db="EMBL/GenBank/DDBJ databases">
        <title>Pervasive Adenine N6-methylation of Active Genes in Fungi.</title>
        <authorList>
            <consortium name="DOE Joint Genome Institute"/>
            <person name="Mondo S.J."/>
            <person name="Dannebaum R.O."/>
            <person name="Kuo R.C."/>
            <person name="Labutti K."/>
            <person name="Haridas S."/>
            <person name="Kuo A."/>
            <person name="Salamov A."/>
            <person name="Ahrendt S.R."/>
            <person name="Lipzen A."/>
            <person name="Sullivan W."/>
            <person name="Andreopoulos W.B."/>
            <person name="Clum A."/>
            <person name="Lindquist E."/>
            <person name="Daum C."/>
            <person name="Ramamoorthy G.K."/>
            <person name="Gryganskyi A."/>
            <person name="Culley D."/>
            <person name="Magnuson J.K."/>
            <person name="James T.Y."/>
            <person name="O'Malley M.A."/>
            <person name="Stajich J.E."/>
            <person name="Spatafora J.W."/>
            <person name="Visel A."/>
            <person name="Grigoriev I.V."/>
        </authorList>
    </citation>
    <scope>NUCLEOTIDE SEQUENCE [LARGE SCALE GENOMIC DNA]</scope>
    <source>
        <strain evidence="10 11">S4</strain>
    </source>
</reference>
<dbReference type="OrthoDB" id="7832001at2759"/>
<feature type="domain" description="Peptidase M20 dimerisation" evidence="9">
    <location>
        <begin position="257"/>
        <end position="359"/>
    </location>
</feature>